<dbReference type="PANTHER" id="PTHR47027">
    <property type="entry name" value="REVERSE TRANSCRIPTASE DOMAIN-CONTAINING PROTEIN"/>
    <property type="match status" value="1"/>
</dbReference>
<dbReference type="PANTHER" id="PTHR47027:SF20">
    <property type="entry name" value="REVERSE TRANSCRIPTASE-LIKE PROTEIN WITH RNA-DIRECTED DNA POLYMERASE DOMAIN"/>
    <property type="match status" value="1"/>
</dbReference>
<accession>W2TZJ1</accession>
<dbReference type="KEGG" id="nai:NECAME_16316"/>
<dbReference type="GeneID" id="25356342"/>
<dbReference type="EMBL" id="KI657552">
    <property type="protein sequence ID" value="ETN86452.1"/>
    <property type="molecule type" value="Genomic_DNA"/>
</dbReference>
<reference evidence="3" key="1">
    <citation type="journal article" date="2014" name="Nat. Genet.">
        <title>Genome of the human hookworm Necator americanus.</title>
        <authorList>
            <person name="Tang Y.T."/>
            <person name="Gao X."/>
            <person name="Rosa B.A."/>
            <person name="Abubucker S."/>
            <person name="Hallsworth-Pepin K."/>
            <person name="Martin J."/>
            <person name="Tyagi R."/>
            <person name="Heizer E."/>
            <person name="Zhang X."/>
            <person name="Bhonagiri-Palsikar V."/>
            <person name="Minx P."/>
            <person name="Warren W.C."/>
            <person name="Wang Q."/>
            <person name="Zhan B."/>
            <person name="Hotez P.J."/>
            <person name="Sternberg P.W."/>
            <person name="Dougall A."/>
            <person name="Gaze S.T."/>
            <person name="Mulvenna J."/>
            <person name="Sotillo J."/>
            <person name="Ranganathan S."/>
            <person name="Rabelo E.M."/>
            <person name="Wilson R.K."/>
            <person name="Felgner P.L."/>
            <person name="Bethony J."/>
            <person name="Hawdon J.M."/>
            <person name="Gasser R.B."/>
            <person name="Loukas A."/>
            <person name="Mitreva M."/>
        </authorList>
    </citation>
    <scope>NUCLEOTIDE SEQUENCE [LARGE SCALE GENOMIC DNA]</scope>
</reference>
<dbReference type="Gene3D" id="3.30.70.270">
    <property type="match status" value="1"/>
</dbReference>
<evidence type="ECO:0000313" key="2">
    <source>
        <dbReference type="EMBL" id="ETN86452.1"/>
    </source>
</evidence>
<dbReference type="InterPro" id="IPR043128">
    <property type="entry name" value="Rev_trsase/Diguanyl_cyclase"/>
</dbReference>
<dbReference type="CTD" id="25356342"/>
<dbReference type="InterPro" id="IPR043502">
    <property type="entry name" value="DNA/RNA_pol_sf"/>
</dbReference>
<keyword evidence="3" id="KW-1185">Reference proteome</keyword>
<dbReference type="SUPFAM" id="SSF56672">
    <property type="entry name" value="DNA/RNA polymerases"/>
    <property type="match status" value="1"/>
</dbReference>
<dbReference type="AlphaFoldDB" id="W2TZJ1"/>
<dbReference type="Proteomes" id="UP000053676">
    <property type="component" value="Unassembled WGS sequence"/>
</dbReference>
<name>W2TZJ1_NECAM</name>
<protein>
    <recommendedName>
        <fullName evidence="1">Reverse transcriptase domain-containing protein</fullName>
    </recommendedName>
</protein>
<dbReference type="InterPro" id="IPR000477">
    <property type="entry name" value="RT_dom"/>
</dbReference>
<dbReference type="Pfam" id="PF00078">
    <property type="entry name" value="RVT_1"/>
    <property type="match status" value="1"/>
</dbReference>
<evidence type="ECO:0000259" key="1">
    <source>
        <dbReference type="PROSITE" id="PS50878"/>
    </source>
</evidence>
<gene>
    <name evidence="2" type="ORF">NECAME_16316</name>
</gene>
<organism evidence="2 3">
    <name type="scientific">Necator americanus</name>
    <name type="common">Human hookworm</name>
    <dbReference type="NCBI Taxonomy" id="51031"/>
    <lineage>
        <taxon>Eukaryota</taxon>
        <taxon>Metazoa</taxon>
        <taxon>Ecdysozoa</taxon>
        <taxon>Nematoda</taxon>
        <taxon>Chromadorea</taxon>
        <taxon>Rhabditida</taxon>
        <taxon>Rhabditina</taxon>
        <taxon>Rhabditomorpha</taxon>
        <taxon>Strongyloidea</taxon>
        <taxon>Ancylostomatidae</taxon>
        <taxon>Bunostominae</taxon>
        <taxon>Necator</taxon>
    </lineage>
</organism>
<dbReference type="OrthoDB" id="418748at2759"/>
<feature type="domain" description="Reverse transcriptase" evidence="1">
    <location>
        <begin position="1"/>
        <end position="89"/>
    </location>
</feature>
<sequence length="119" mass="13736">MDTITKEIQNQHPWTLLFADDVMLASESRDDLQKQVQSWKDQLQQYGLRLNTPKTEYMECGPSIEDGSVRVDGTELNKVNCFKYLGSKVQSWRWPITFFVDVVHCLILSEGATEAEDFC</sequence>
<evidence type="ECO:0000313" key="3">
    <source>
        <dbReference type="Proteomes" id="UP000053676"/>
    </source>
</evidence>
<proteinExistence type="predicted"/>
<dbReference type="PROSITE" id="PS50878">
    <property type="entry name" value="RT_POL"/>
    <property type="match status" value="1"/>
</dbReference>